<keyword evidence="4 6" id="KW-0472">Membrane</keyword>
<feature type="transmembrane region" description="Helical" evidence="6">
    <location>
        <begin position="104"/>
        <end position="124"/>
    </location>
</feature>
<dbReference type="RefSeq" id="XP_022391085.1">
    <property type="nucleotide sequence ID" value="XM_022530957.1"/>
</dbReference>
<dbReference type="GO" id="GO:0022857">
    <property type="term" value="F:transmembrane transporter activity"/>
    <property type="evidence" value="ECO:0007669"/>
    <property type="project" value="InterPro"/>
</dbReference>
<dbReference type="GO" id="GO:0016020">
    <property type="term" value="C:membrane"/>
    <property type="evidence" value="ECO:0007669"/>
    <property type="project" value="UniProtKB-SubCell"/>
</dbReference>
<feature type="transmembrane region" description="Helical" evidence="6">
    <location>
        <begin position="224"/>
        <end position="243"/>
    </location>
</feature>
<dbReference type="InterPro" id="IPR036259">
    <property type="entry name" value="MFS_trans_sf"/>
</dbReference>
<comment type="subcellular location">
    <subcellularLocation>
        <location evidence="1">Membrane</location>
        <topology evidence="1">Multi-pass membrane protein</topology>
    </subcellularLocation>
</comment>
<comment type="caution">
    <text evidence="8">The sequence shown here is derived from an EMBL/GenBank/DDBJ whole genome shotgun (WGS) entry which is preliminary data.</text>
</comment>
<keyword evidence="2 6" id="KW-0812">Transmembrane</keyword>
<keyword evidence="3 6" id="KW-1133">Transmembrane helix</keyword>
<dbReference type="Pfam" id="PF07690">
    <property type="entry name" value="MFS_1"/>
    <property type="match status" value="1"/>
</dbReference>
<dbReference type="PANTHER" id="PTHR23502:SF33">
    <property type="entry name" value="MAJOR FACILITATOR SUPERFAMILY (MFS) PROFILE DOMAIN-CONTAINING PROTEIN-RELATED"/>
    <property type="match status" value="1"/>
</dbReference>
<dbReference type="Proteomes" id="UP000179179">
    <property type="component" value="Unassembled WGS sequence"/>
</dbReference>
<organism evidence="8 9">
    <name type="scientific">Aspergillus bombycis</name>
    <dbReference type="NCBI Taxonomy" id="109264"/>
    <lineage>
        <taxon>Eukaryota</taxon>
        <taxon>Fungi</taxon>
        <taxon>Dikarya</taxon>
        <taxon>Ascomycota</taxon>
        <taxon>Pezizomycotina</taxon>
        <taxon>Eurotiomycetes</taxon>
        <taxon>Eurotiomycetidae</taxon>
        <taxon>Eurotiales</taxon>
        <taxon>Aspergillaceae</taxon>
        <taxon>Aspergillus</taxon>
    </lineage>
</organism>
<dbReference type="InterPro" id="IPR011701">
    <property type="entry name" value="MFS"/>
</dbReference>
<dbReference type="InterPro" id="IPR020846">
    <property type="entry name" value="MFS_dom"/>
</dbReference>
<evidence type="ECO:0000256" key="1">
    <source>
        <dbReference type="ARBA" id="ARBA00004141"/>
    </source>
</evidence>
<dbReference type="OrthoDB" id="5296287at2759"/>
<name>A0A1F8A7U6_9EURO</name>
<feature type="transmembrane region" description="Helical" evidence="6">
    <location>
        <begin position="67"/>
        <end position="84"/>
    </location>
</feature>
<dbReference type="AlphaFoldDB" id="A0A1F8A7U6"/>
<keyword evidence="9" id="KW-1185">Reference proteome</keyword>
<evidence type="ECO:0000256" key="5">
    <source>
        <dbReference type="SAM" id="MobiDB-lite"/>
    </source>
</evidence>
<dbReference type="GO" id="GO:0140115">
    <property type="term" value="P:export across plasma membrane"/>
    <property type="evidence" value="ECO:0007669"/>
    <property type="project" value="UniProtKB-ARBA"/>
</dbReference>
<feature type="transmembrane region" description="Helical" evidence="6">
    <location>
        <begin position="384"/>
        <end position="407"/>
    </location>
</feature>
<feature type="region of interest" description="Disordered" evidence="5">
    <location>
        <begin position="1"/>
        <end position="34"/>
    </location>
</feature>
<feature type="transmembrane region" description="Helical" evidence="6">
    <location>
        <begin position="161"/>
        <end position="186"/>
    </location>
</feature>
<protein>
    <recommendedName>
        <fullName evidence="7">Major facilitator superfamily (MFS) profile domain-containing protein</fullName>
    </recommendedName>
</protein>
<feature type="domain" description="Major facilitator superfamily (MFS) profile" evidence="7">
    <location>
        <begin position="69"/>
        <end position="481"/>
    </location>
</feature>
<evidence type="ECO:0000256" key="4">
    <source>
        <dbReference type="ARBA" id="ARBA00023136"/>
    </source>
</evidence>
<evidence type="ECO:0000313" key="8">
    <source>
        <dbReference type="EMBL" id="OGM47368.1"/>
    </source>
</evidence>
<evidence type="ECO:0000256" key="6">
    <source>
        <dbReference type="SAM" id="Phobius"/>
    </source>
</evidence>
<dbReference type="GO" id="GO:0042908">
    <property type="term" value="P:xenobiotic transport"/>
    <property type="evidence" value="ECO:0007669"/>
    <property type="project" value="UniProtKB-ARBA"/>
</dbReference>
<feature type="transmembrane region" description="Helical" evidence="6">
    <location>
        <begin position="359"/>
        <end position="378"/>
    </location>
</feature>
<evidence type="ECO:0000313" key="9">
    <source>
        <dbReference type="Proteomes" id="UP000179179"/>
    </source>
</evidence>
<accession>A0A1F8A7U6</accession>
<reference evidence="8 9" key="1">
    <citation type="journal article" date="2016" name="Genome Biol. Evol.">
        <title>Draft genome sequence of an aflatoxigenic Aspergillus species, A. bombycis.</title>
        <authorList>
            <person name="Moore G.G."/>
            <person name="Mack B.M."/>
            <person name="Beltz S.B."/>
            <person name="Gilbert M.K."/>
        </authorList>
    </citation>
    <scope>NUCLEOTIDE SEQUENCE [LARGE SCALE GENOMIC DNA]</scope>
    <source>
        <strain evidence="9">NRRL 26010</strain>
    </source>
</reference>
<sequence>MQGPEVMKTETRTDAEEGGLLTADGTKSASYTLEDSFPESNLEKGIVGWDGQNDPKNPRNFSKGRKWSILGFVSLMSFLSPLASSMFAPGVQFMDASFHNESEVLSSLVVSIYLLGYVFGPLVLSPLSEIYGRRPVLFTANSIFVVWQIGCAKAPSLASLIVFRLLAGIGGSGCLTIGGGIIGDLFAPTERGAAMAAFSIGPLVGPVIGPIAGGFLSQQVSWRWVFWVLLIASGTATVGIEVFNTETNPEVIIQKKAKLLAKQTNRPDLRSCYEQDVSLTSFGIIKRGILVPITLLFATPISFILSLYMSLVYGLLYLLFTTITGVYEVTYGWSPQSNDTTVVTLTRNNGGVYEPEMRLAACGIFALFIPISFFWYGWAVEKHAHWVVPIIGMIPFGFGMIGVFIPIQTYMVDAFHKYAASAVAALTAMRSLFGAFLPLAGPQMYTTLGYGWGNSLLGFISVALVPVPYLIYKFGGYVRKKHPLNL</sequence>
<dbReference type="FunFam" id="1.20.1250.20:FF:000011">
    <property type="entry name" value="MFS multidrug transporter, putative"/>
    <property type="match status" value="1"/>
</dbReference>
<feature type="transmembrane region" description="Helical" evidence="6">
    <location>
        <begin position="289"/>
        <end position="309"/>
    </location>
</feature>
<dbReference type="CDD" id="cd17323">
    <property type="entry name" value="MFS_Tpo1_MDR_like"/>
    <property type="match status" value="1"/>
</dbReference>
<dbReference type="EMBL" id="LYCR01000024">
    <property type="protein sequence ID" value="OGM47368.1"/>
    <property type="molecule type" value="Genomic_DNA"/>
</dbReference>
<proteinExistence type="predicted"/>
<evidence type="ECO:0000256" key="2">
    <source>
        <dbReference type="ARBA" id="ARBA00022692"/>
    </source>
</evidence>
<dbReference type="SUPFAM" id="SSF103473">
    <property type="entry name" value="MFS general substrate transporter"/>
    <property type="match status" value="1"/>
</dbReference>
<dbReference type="PROSITE" id="PS00216">
    <property type="entry name" value="SUGAR_TRANSPORT_1"/>
    <property type="match status" value="1"/>
</dbReference>
<dbReference type="PROSITE" id="PS50850">
    <property type="entry name" value="MFS"/>
    <property type="match status" value="1"/>
</dbReference>
<evidence type="ECO:0000256" key="3">
    <source>
        <dbReference type="ARBA" id="ARBA00022989"/>
    </source>
</evidence>
<dbReference type="GeneID" id="34447217"/>
<feature type="transmembrane region" description="Helical" evidence="6">
    <location>
        <begin position="452"/>
        <end position="472"/>
    </location>
</feature>
<dbReference type="Gene3D" id="1.20.1250.20">
    <property type="entry name" value="MFS general substrate transporter like domains"/>
    <property type="match status" value="1"/>
</dbReference>
<feature type="transmembrane region" description="Helical" evidence="6">
    <location>
        <begin position="419"/>
        <end position="440"/>
    </location>
</feature>
<gene>
    <name evidence="8" type="ORF">ABOM_003827</name>
</gene>
<feature type="transmembrane region" description="Helical" evidence="6">
    <location>
        <begin position="193"/>
        <end position="212"/>
    </location>
</feature>
<evidence type="ECO:0000259" key="7">
    <source>
        <dbReference type="PROSITE" id="PS50850"/>
    </source>
</evidence>
<dbReference type="InterPro" id="IPR005829">
    <property type="entry name" value="Sugar_transporter_CS"/>
</dbReference>
<dbReference type="PANTHER" id="PTHR23502">
    <property type="entry name" value="MAJOR FACILITATOR SUPERFAMILY"/>
    <property type="match status" value="1"/>
</dbReference>